<sequence length="137" mass="15849">MLDSLAFLPRSHVKEGMDYIITIVPPGAEDLMSYFVSVYASGPFRRIVTDNDLSIRFRRLPQLFPPQMWNVHQSTLLDGSRTNNVCEGWNNRFNHLVRHKNPSIWELLKNMKNEMGADKAKLTLSEIGQLTNKRPHK</sequence>
<accession>A0A6G0W4I9</accession>
<organism evidence="1 2">
    <name type="scientific">Aphis craccivora</name>
    <name type="common">Cowpea aphid</name>
    <dbReference type="NCBI Taxonomy" id="307492"/>
    <lineage>
        <taxon>Eukaryota</taxon>
        <taxon>Metazoa</taxon>
        <taxon>Ecdysozoa</taxon>
        <taxon>Arthropoda</taxon>
        <taxon>Hexapoda</taxon>
        <taxon>Insecta</taxon>
        <taxon>Pterygota</taxon>
        <taxon>Neoptera</taxon>
        <taxon>Paraneoptera</taxon>
        <taxon>Hemiptera</taxon>
        <taxon>Sternorrhyncha</taxon>
        <taxon>Aphidomorpha</taxon>
        <taxon>Aphidoidea</taxon>
        <taxon>Aphididae</taxon>
        <taxon>Aphidini</taxon>
        <taxon>Aphis</taxon>
        <taxon>Aphis</taxon>
    </lineage>
</organism>
<keyword evidence="2" id="KW-1185">Reference proteome</keyword>
<reference evidence="1 2" key="1">
    <citation type="submission" date="2019-08" db="EMBL/GenBank/DDBJ databases">
        <title>Whole genome of Aphis craccivora.</title>
        <authorList>
            <person name="Voronova N.V."/>
            <person name="Shulinski R.S."/>
            <person name="Bandarenka Y.V."/>
            <person name="Zhorov D.G."/>
            <person name="Warner D."/>
        </authorList>
    </citation>
    <scope>NUCLEOTIDE SEQUENCE [LARGE SCALE GENOMIC DNA]</scope>
    <source>
        <strain evidence="1">180601</strain>
        <tissue evidence="1">Whole Body</tissue>
    </source>
</reference>
<evidence type="ECO:0000313" key="1">
    <source>
        <dbReference type="EMBL" id="KAF0721903.1"/>
    </source>
</evidence>
<dbReference type="Proteomes" id="UP000478052">
    <property type="component" value="Unassembled WGS sequence"/>
</dbReference>
<evidence type="ECO:0008006" key="3">
    <source>
        <dbReference type="Google" id="ProtNLM"/>
    </source>
</evidence>
<evidence type="ECO:0000313" key="2">
    <source>
        <dbReference type="Proteomes" id="UP000478052"/>
    </source>
</evidence>
<dbReference type="AlphaFoldDB" id="A0A6G0W4I9"/>
<proteinExistence type="predicted"/>
<comment type="caution">
    <text evidence="1">The sequence shown here is derived from an EMBL/GenBank/DDBJ whole genome shotgun (WGS) entry which is preliminary data.</text>
</comment>
<name>A0A6G0W4I9_APHCR</name>
<dbReference type="EMBL" id="VUJU01009118">
    <property type="protein sequence ID" value="KAF0721903.1"/>
    <property type="molecule type" value="Genomic_DNA"/>
</dbReference>
<protein>
    <recommendedName>
        <fullName evidence="3">MULE domain-containing protein</fullName>
    </recommendedName>
</protein>
<dbReference type="OrthoDB" id="6621495at2759"/>
<gene>
    <name evidence="1" type="ORF">FWK35_00020193</name>
</gene>